<dbReference type="EMBL" id="OU594948">
    <property type="protein sequence ID" value="CAG9293108.1"/>
    <property type="molecule type" value="Genomic_DNA"/>
</dbReference>
<sequence>MRLLSGSLQIVAKSSLFLTAYIVWSSIGHDGIGSVKALAINTQSTSSLPCYDWIIVGAGASGLFASGAASLLGKSTCLIDQADPTNSGLLAVGGDCSNAACVPSKALRSIARQGVSDHKARQYADAAINAVRARESPDRIRNTTDLYFVQSCRFVSTHEMEIQAINASEPLRLRARRFLIATGASPIVPETFQAQAKAAGLPLYTYRSILQSVLATESSAPFWKMDGSTKKRLLIVGGGATACELGQTLVRLRPQWDICLVAPSVLPSEDVKLQQAAMNILAKAGIHCHWSARLARILPDGRVELSDGALLSPFDGALLCLGRSPVDSLESLHLDSAGIAWTNVGVTVHEQSLRSVSAPHVFASGDCADAVPLRSRTAAQAAWTGFYAIRNGALPRVLTFGSASVHPTVPRVVYTDPELACVGKTVSECVLKYGLNGFDVAYCTEEGSDRADMERVERDTSVCFVELRAEKRSGIILGCTACGPAAAELANVIGVAITNKLTTSDVARSIFSYPSHGYLLHRLALSMALSDTNGILEVCGPIGGFLGRTGRSVSCLRDFFQRGVLGRKRQLRKRQWEAEGALRTLYPSISKERESNQTENKELLSYNHVAANITLCSEIENLVSHGHSTPSFGVISKNHAIEFLAWAERNPSNV</sequence>
<dbReference type="Proteomes" id="UP000836788">
    <property type="component" value="Chromosome 7"/>
</dbReference>
<dbReference type="InterPro" id="IPR016156">
    <property type="entry name" value="FAD/NAD-linked_Rdtase_dimer_sf"/>
</dbReference>
<dbReference type="Gene3D" id="3.50.50.60">
    <property type="entry name" value="FAD/NAD(P)-binding domain"/>
    <property type="match status" value="2"/>
</dbReference>
<dbReference type="InterPro" id="IPR023753">
    <property type="entry name" value="FAD/NAD-binding_dom"/>
</dbReference>
<dbReference type="Pfam" id="PF07992">
    <property type="entry name" value="Pyr_redox_2"/>
    <property type="match status" value="1"/>
</dbReference>
<dbReference type="AlphaFoldDB" id="A0A8J9SWX6"/>
<feature type="domain" description="Pyridine nucleotide-disulphide oxidoreductase dimerisation" evidence="3">
    <location>
        <begin position="409"/>
        <end position="516"/>
    </location>
</feature>
<dbReference type="GO" id="GO:0003955">
    <property type="term" value="F:NAD(P)H dehydrogenase (quinone) activity"/>
    <property type="evidence" value="ECO:0007669"/>
    <property type="project" value="TreeGrafter"/>
</dbReference>
<protein>
    <recommendedName>
        <fullName evidence="6">Mercuric reductase</fullName>
    </recommendedName>
</protein>
<dbReference type="PRINTS" id="PR00411">
    <property type="entry name" value="PNDRDTASEI"/>
</dbReference>
<name>A0A8J9SWX6_PHATR</name>
<dbReference type="GO" id="GO:0050660">
    <property type="term" value="F:flavin adenine dinucleotide binding"/>
    <property type="evidence" value="ECO:0007669"/>
    <property type="project" value="TreeGrafter"/>
</dbReference>
<gene>
    <name evidence="5" type="ORF">PTTT1_LOCUS50507</name>
</gene>
<reference evidence="5" key="1">
    <citation type="submission" date="2022-02" db="EMBL/GenBank/DDBJ databases">
        <authorList>
            <person name="Giguere J D."/>
        </authorList>
    </citation>
    <scope>NUCLEOTIDE SEQUENCE</scope>
    <source>
        <strain evidence="5">CCAP 1055/1</strain>
    </source>
</reference>
<evidence type="ECO:0008006" key="6">
    <source>
        <dbReference type="Google" id="ProtNLM"/>
    </source>
</evidence>
<keyword evidence="1" id="KW-0285">Flavoprotein</keyword>
<evidence type="ECO:0000256" key="1">
    <source>
        <dbReference type="ARBA" id="ARBA00022630"/>
    </source>
</evidence>
<proteinExistence type="predicted"/>
<evidence type="ECO:0000259" key="4">
    <source>
        <dbReference type="Pfam" id="PF07992"/>
    </source>
</evidence>
<evidence type="ECO:0000313" key="5">
    <source>
        <dbReference type="EMBL" id="CAG9293108.1"/>
    </source>
</evidence>
<dbReference type="Gene3D" id="3.30.390.30">
    <property type="match status" value="1"/>
</dbReference>
<dbReference type="SUPFAM" id="SSF51905">
    <property type="entry name" value="FAD/NAD(P)-binding domain"/>
    <property type="match status" value="1"/>
</dbReference>
<evidence type="ECO:0000256" key="2">
    <source>
        <dbReference type="ARBA" id="ARBA00022827"/>
    </source>
</evidence>
<dbReference type="InterPro" id="IPR004099">
    <property type="entry name" value="Pyr_nucl-diS_OxRdtase_dimer"/>
</dbReference>
<accession>A0A8J9SWX6</accession>
<dbReference type="Pfam" id="PF02852">
    <property type="entry name" value="Pyr_redox_dim"/>
    <property type="match status" value="1"/>
</dbReference>
<dbReference type="SUPFAM" id="SSF55424">
    <property type="entry name" value="FAD/NAD-linked reductases, dimerisation (C-terminal) domain"/>
    <property type="match status" value="1"/>
</dbReference>
<dbReference type="PANTHER" id="PTHR43014:SF2">
    <property type="entry name" value="MERCURIC REDUCTASE"/>
    <property type="match status" value="1"/>
</dbReference>
<dbReference type="InterPro" id="IPR036188">
    <property type="entry name" value="FAD/NAD-bd_sf"/>
</dbReference>
<feature type="domain" description="FAD/NAD(P)-binding" evidence="4">
    <location>
        <begin position="51"/>
        <end position="380"/>
    </location>
</feature>
<dbReference type="PRINTS" id="PR00368">
    <property type="entry name" value="FADPNR"/>
</dbReference>
<dbReference type="PANTHER" id="PTHR43014">
    <property type="entry name" value="MERCURIC REDUCTASE"/>
    <property type="match status" value="1"/>
</dbReference>
<keyword evidence="2" id="KW-0274">FAD</keyword>
<organism evidence="5">
    <name type="scientific">Phaeodactylum tricornutum</name>
    <name type="common">Diatom</name>
    <dbReference type="NCBI Taxonomy" id="2850"/>
    <lineage>
        <taxon>Eukaryota</taxon>
        <taxon>Sar</taxon>
        <taxon>Stramenopiles</taxon>
        <taxon>Ochrophyta</taxon>
        <taxon>Bacillariophyta</taxon>
        <taxon>Bacillariophyceae</taxon>
        <taxon>Bacillariophycidae</taxon>
        <taxon>Naviculales</taxon>
        <taxon>Phaeodactylaceae</taxon>
        <taxon>Phaeodactylum</taxon>
    </lineage>
</organism>
<evidence type="ECO:0000259" key="3">
    <source>
        <dbReference type="Pfam" id="PF02852"/>
    </source>
</evidence>